<dbReference type="AlphaFoldDB" id="A0A5B9W2A5"/>
<feature type="domain" description="Cysteine-rich" evidence="1">
    <location>
        <begin position="3"/>
        <end position="83"/>
    </location>
</feature>
<evidence type="ECO:0000313" key="2">
    <source>
        <dbReference type="EMBL" id="QEH34374.1"/>
    </source>
</evidence>
<sequence>MRVSLFIACFNDTLFPGTGRAVVNVLERLGHEVDFPMAQTCCGQMHYNTGYQREAVPMVRHFVETFGDAEAVVSPSPSCVGMVHELYPKAAALAEDERLARDVAALIPRVHEFTTFLVHVLGVEDLGAYFPHRVTFHPTCHSLRTLRIGDAPQRLLRKVRGLDLVELPDKEECCGFGGTFSVKNADTSIAMLSDKVRCVLGTEAEYCVAADNSCLMHIGGALHRERTGVRPLHIAEILECRDGDPSPAPGFVAAAEVIRDIDGSERP</sequence>
<dbReference type="PANTHER" id="PTHR30296:SF0">
    <property type="entry name" value="LACTATE UTILIZATION PROTEIN A"/>
    <property type="match status" value="1"/>
</dbReference>
<dbReference type="EMBL" id="CP042997">
    <property type="protein sequence ID" value="QEH34374.1"/>
    <property type="molecule type" value="Genomic_DNA"/>
</dbReference>
<organism evidence="2 3">
    <name type="scientific">Aquisphaera giovannonii</name>
    <dbReference type="NCBI Taxonomy" id="406548"/>
    <lineage>
        <taxon>Bacteria</taxon>
        <taxon>Pseudomonadati</taxon>
        <taxon>Planctomycetota</taxon>
        <taxon>Planctomycetia</taxon>
        <taxon>Isosphaerales</taxon>
        <taxon>Isosphaeraceae</taxon>
        <taxon>Aquisphaera</taxon>
    </lineage>
</organism>
<proteinExistence type="predicted"/>
<dbReference type="RefSeq" id="WP_148594309.1">
    <property type="nucleotide sequence ID" value="NZ_CP042997.1"/>
</dbReference>
<feature type="domain" description="Cysteine-rich" evidence="1">
    <location>
        <begin position="134"/>
        <end position="218"/>
    </location>
</feature>
<dbReference type="InterPro" id="IPR004017">
    <property type="entry name" value="Cys_rich_dom"/>
</dbReference>
<dbReference type="GO" id="GO:0016491">
    <property type="term" value="F:oxidoreductase activity"/>
    <property type="evidence" value="ECO:0007669"/>
    <property type="project" value="UniProtKB-ARBA"/>
</dbReference>
<reference evidence="2 3" key="1">
    <citation type="submission" date="2019-08" db="EMBL/GenBank/DDBJ databases">
        <title>Deep-cultivation of Planctomycetes and their phenomic and genomic characterization uncovers novel biology.</title>
        <authorList>
            <person name="Wiegand S."/>
            <person name="Jogler M."/>
            <person name="Boedeker C."/>
            <person name="Pinto D."/>
            <person name="Vollmers J."/>
            <person name="Rivas-Marin E."/>
            <person name="Kohn T."/>
            <person name="Peeters S.H."/>
            <person name="Heuer A."/>
            <person name="Rast P."/>
            <person name="Oberbeckmann S."/>
            <person name="Bunk B."/>
            <person name="Jeske O."/>
            <person name="Meyerdierks A."/>
            <person name="Storesund J.E."/>
            <person name="Kallscheuer N."/>
            <person name="Luecker S."/>
            <person name="Lage O.M."/>
            <person name="Pohl T."/>
            <person name="Merkel B.J."/>
            <person name="Hornburger P."/>
            <person name="Mueller R.-W."/>
            <person name="Bruemmer F."/>
            <person name="Labrenz M."/>
            <person name="Spormann A.M."/>
            <person name="Op den Camp H."/>
            <person name="Overmann J."/>
            <person name="Amann R."/>
            <person name="Jetten M.S.M."/>
            <person name="Mascher T."/>
            <person name="Medema M.H."/>
            <person name="Devos D.P."/>
            <person name="Kaster A.-K."/>
            <person name="Ovreas L."/>
            <person name="Rohde M."/>
            <person name="Galperin M.Y."/>
            <person name="Jogler C."/>
        </authorList>
    </citation>
    <scope>NUCLEOTIDE SEQUENCE [LARGE SCALE GENOMIC DNA]</scope>
    <source>
        <strain evidence="2 3">OJF2</strain>
    </source>
</reference>
<dbReference type="Pfam" id="PF02754">
    <property type="entry name" value="CCG"/>
    <property type="match status" value="2"/>
</dbReference>
<dbReference type="PANTHER" id="PTHR30296">
    <property type="entry name" value="UNCHARACTERIZED PROTEIN YKGE"/>
    <property type="match status" value="1"/>
</dbReference>
<accession>A0A5B9W2A5</accession>
<dbReference type="Proteomes" id="UP000324233">
    <property type="component" value="Chromosome"/>
</dbReference>
<gene>
    <name evidence="2" type="primary">lutA_1</name>
    <name evidence="2" type="ORF">OJF2_29130</name>
</gene>
<dbReference type="OrthoDB" id="9770306at2"/>
<evidence type="ECO:0000313" key="3">
    <source>
        <dbReference type="Proteomes" id="UP000324233"/>
    </source>
</evidence>
<dbReference type="KEGG" id="agv:OJF2_29130"/>
<name>A0A5B9W2A5_9BACT</name>
<dbReference type="GO" id="GO:0005829">
    <property type="term" value="C:cytosol"/>
    <property type="evidence" value="ECO:0007669"/>
    <property type="project" value="TreeGrafter"/>
</dbReference>
<keyword evidence="3" id="KW-1185">Reference proteome</keyword>
<protein>
    <submittedName>
        <fullName evidence="2">Lactate utilization protein A</fullName>
    </submittedName>
</protein>
<evidence type="ECO:0000259" key="1">
    <source>
        <dbReference type="Pfam" id="PF02754"/>
    </source>
</evidence>